<feature type="transmembrane region" description="Helical" evidence="1">
    <location>
        <begin position="105"/>
        <end position="125"/>
    </location>
</feature>
<proteinExistence type="predicted"/>
<dbReference type="RefSeq" id="WP_326567613.1">
    <property type="nucleotide sequence ID" value="NZ_CP142149.1"/>
</dbReference>
<dbReference type="Proteomes" id="UP001330812">
    <property type="component" value="Chromosome"/>
</dbReference>
<feature type="transmembrane region" description="Helical" evidence="1">
    <location>
        <begin position="444"/>
        <end position="463"/>
    </location>
</feature>
<organism evidence="2 3">
    <name type="scientific">Amycolatopsis rhabdoformis</name>
    <dbReference type="NCBI Taxonomy" id="1448059"/>
    <lineage>
        <taxon>Bacteria</taxon>
        <taxon>Bacillati</taxon>
        <taxon>Actinomycetota</taxon>
        <taxon>Actinomycetes</taxon>
        <taxon>Pseudonocardiales</taxon>
        <taxon>Pseudonocardiaceae</taxon>
        <taxon>Amycolatopsis</taxon>
    </lineage>
</organism>
<accession>A0ABZ1I367</accession>
<evidence type="ECO:0000313" key="3">
    <source>
        <dbReference type="Proteomes" id="UP001330812"/>
    </source>
</evidence>
<reference evidence="2 3" key="1">
    <citation type="journal article" date="2015" name="Int. J. Syst. Evol. Microbiol.">
        <title>Amycolatopsis rhabdoformis sp. nov., an actinomycete isolated from a tropical forest soil.</title>
        <authorList>
            <person name="Souza W.R."/>
            <person name="Silva R.E."/>
            <person name="Goodfellow M."/>
            <person name="Busarakam K."/>
            <person name="Figueiro F.S."/>
            <person name="Ferreira D."/>
            <person name="Rodrigues-Filho E."/>
            <person name="Moraes L.A.B."/>
            <person name="Zucchi T.D."/>
        </authorList>
    </citation>
    <scope>NUCLEOTIDE SEQUENCE [LARGE SCALE GENOMIC DNA]</scope>
    <source>
        <strain evidence="2 3">NCIMB 14900</strain>
    </source>
</reference>
<feature type="transmembrane region" description="Helical" evidence="1">
    <location>
        <begin position="407"/>
        <end position="424"/>
    </location>
</feature>
<name>A0ABZ1I367_9PSEU</name>
<feature type="transmembrane region" description="Helical" evidence="1">
    <location>
        <begin position="249"/>
        <end position="268"/>
    </location>
</feature>
<feature type="transmembrane region" description="Helical" evidence="1">
    <location>
        <begin position="225"/>
        <end position="243"/>
    </location>
</feature>
<keyword evidence="3" id="KW-1185">Reference proteome</keyword>
<feature type="transmembrane region" description="Helical" evidence="1">
    <location>
        <begin position="201"/>
        <end position="218"/>
    </location>
</feature>
<feature type="transmembrane region" description="Helical" evidence="1">
    <location>
        <begin position="475"/>
        <end position="496"/>
    </location>
</feature>
<feature type="transmembrane region" description="Helical" evidence="1">
    <location>
        <begin position="12"/>
        <end position="30"/>
    </location>
</feature>
<gene>
    <name evidence="2" type="ORF">VSH64_38180</name>
</gene>
<keyword evidence="1" id="KW-1133">Transmembrane helix</keyword>
<feature type="transmembrane region" description="Helical" evidence="1">
    <location>
        <begin position="329"/>
        <end position="352"/>
    </location>
</feature>
<keyword evidence="1" id="KW-0812">Transmembrane</keyword>
<keyword evidence="1" id="KW-0472">Membrane</keyword>
<evidence type="ECO:0000313" key="2">
    <source>
        <dbReference type="EMBL" id="WSE28614.1"/>
    </source>
</evidence>
<sequence length="643" mass="68868">MPSEPTLLSDVASLAVLLLVLGLPGLLTGLAAGLRGWVLAGLTPLLSYAIGGLAGPWTAAVGLPFNTWTFLVTTVVFVAVAFGLRRLTVRRWPPAAEPRAWSARGQWGVVLCLLVATGLGFYAAVRGMGHLGAIAQGGDAPYAANGVRYIATTGDGSLFGMGTLNWYADAQPPFYPNAYHLLAAIQYTLTGSVSIPLTLDVNTAILPGLLALSLVVLVREFRGRAVLAGAVALASAAPVMSTYESMSRGPLFPFLLGLALTPLAAVALRRYLDRVAPDTGFLLVVAAVGLLCIHSSTLFGAVLFAGPLLLQRWFSPGRAWHRFGHDLLALLPIAVVSVLVAWLQLFGALGLANGTLPYLGWPSEYRATTAIGALLGFQHWEPHPQLWLSAALLLGFIFFRRLGDLRWIGVTALITGLAYAAVASSNSPLVMAFSRPWWDDPYRFISMAIVPLSFIAGHGVASLQQWLSEHLPPRVPAVILAVLVLLGFVGATKGLYATTNGDRLAPGYRSANPHDQTVTPDEEAAMLQLGHLAAPGEWAMNDRLDGTVWTYALTGVRTVAAHDDGTDPPSEARYLAYHFRDYETDPEVRSAVKNLNIHWVIQGRPMAPPNPQYVSPGLVNLAGLPFLEQVYRNSDAVIYRLKG</sequence>
<evidence type="ECO:0000256" key="1">
    <source>
        <dbReference type="SAM" id="Phobius"/>
    </source>
</evidence>
<protein>
    <submittedName>
        <fullName evidence="2">DUF6541 family protein</fullName>
    </submittedName>
</protein>
<dbReference type="EMBL" id="CP142149">
    <property type="protein sequence ID" value="WSE28614.1"/>
    <property type="molecule type" value="Genomic_DNA"/>
</dbReference>
<feature type="transmembrane region" description="Helical" evidence="1">
    <location>
        <begin position="37"/>
        <end position="59"/>
    </location>
</feature>
<dbReference type="InterPro" id="IPR046671">
    <property type="entry name" value="DUF6541"/>
</dbReference>
<dbReference type="Pfam" id="PF20176">
    <property type="entry name" value="DUF6541"/>
    <property type="match status" value="1"/>
</dbReference>
<feature type="transmembrane region" description="Helical" evidence="1">
    <location>
        <begin position="65"/>
        <end position="84"/>
    </location>
</feature>
<feature type="transmembrane region" description="Helical" evidence="1">
    <location>
        <begin position="280"/>
        <end position="309"/>
    </location>
</feature>